<dbReference type="HOGENOM" id="CLU_099771_0_0_11"/>
<dbReference type="RefSeq" id="WP_038611819.1">
    <property type="nucleotide sequence ID" value="NZ_CP009215.1"/>
</dbReference>
<dbReference type="KEGG" id="cuv:CUREI_06690"/>
<dbReference type="InterPro" id="IPR046342">
    <property type="entry name" value="CBS_dom_sf"/>
</dbReference>
<name>A0A077HL18_9CORY</name>
<accession>A0A077HL18</accession>
<protein>
    <recommendedName>
        <fullName evidence="1">CBS domain-containing protein</fullName>
    </recommendedName>
</protein>
<dbReference type="Proteomes" id="UP000028939">
    <property type="component" value="Chromosome"/>
</dbReference>
<dbReference type="SUPFAM" id="SSF54631">
    <property type="entry name" value="CBS-domain pair"/>
    <property type="match status" value="1"/>
</dbReference>
<dbReference type="Pfam" id="PF00571">
    <property type="entry name" value="CBS"/>
    <property type="match status" value="1"/>
</dbReference>
<organism evidence="2 3">
    <name type="scientific">Corynebacterium ureicelerivorans</name>
    <dbReference type="NCBI Taxonomy" id="401472"/>
    <lineage>
        <taxon>Bacteria</taxon>
        <taxon>Bacillati</taxon>
        <taxon>Actinomycetota</taxon>
        <taxon>Actinomycetes</taxon>
        <taxon>Mycobacteriales</taxon>
        <taxon>Corynebacteriaceae</taxon>
        <taxon>Corynebacterium</taxon>
    </lineage>
</organism>
<gene>
    <name evidence="2" type="ORF">CUREI_06690</name>
</gene>
<dbReference type="AlphaFoldDB" id="A0A077HL18"/>
<evidence type="ECO:0000313" key="3">
    <source>
        <dbReference type="Proteomes" id="UP000028939"/>
    </source>
</evidence>
<dbReference type="Gene3D" id="3.10.580.10">
    <property type="entry name" value="CBS-domain"/>
    <property type="match status" value="1"/>
</dbReference>
<feature type="domain" description="CBS" evidence="1">
    <location>
        <begin position="108"/>
        <end position="155"/>
    </location>
</feature>
<evidence type="ECO:0000313" key="2">
    <source>
        <dbReference type="EMBL" id="AIL97025.1"/>
    </source>
</evidence>
<dbReference type="EMBL" id="CP009215">
    <property type="protein sequence ID" value="AIL97025.1"/>
    <property type="molecule type" value="Genomic_DNA"/>
</dbReference>
<sequence>MSNAETNRAVPFLAAFNAIERFLRDALGAKKSDSFSWLSRLAARQGVLTLQQSETLQEFAELRNAISHGEYEDLRPIAEPLPETVAQIERLRDTLLAPTAALAVVEHQQVVSFSPDDDMREPLSIVASKGLAQFPIYDGGECVGLLTTNAIARWVAAELRADGTISTGTVADVLAHSGKLDQPIFLPRTVTAAAAVEALSTPLPSGAVPRLAIITEHGKSTQKPISVLGATDIPALTQAM</sequence>
<evidence type="ECO:0000259" key="1">
    <source>
        <dbReference type="Pfam" id="PF00571"/>
    </source>
</evidence>
<dbReference type="OrthoDB" id="4417510at2"/>
<keyword evidence="3" id="KW-1185">Reference proteome</keyword>
<dbReference type="STRING" id="401472.CUREI_06690"/>
<dbReference type="InterPro" id="IPR000644">
    <property type="entry name" value="CBS_dom"/>
</dbReference>
<reference evidence="2 3" key="1">
    <citation type="submission" date="2014-08" db="EMBL/GenBank/DDBJ databases">
        <title>Complete genome sequence of Corynebacterium ureicelerivorans DSM 45051, a lipophilic and urea-splitting isolate from a blood culture of a septicaemia patient.</title>
        <authorList>
            <person name="Tippelt A."/>
            <person name="Albersmeier A."/>
            <person name="Brinkrolf K."/>
            <person name="Ruckert C."/>
            <person name="Tauch A."/>
        </authorList>
    </citation>
    <scope>NUCLEOTIDE SEQUENCE [LARGE SCALE GENOMIC DNA]</scope>
    <source>
        <strain evidence="2 3">IMMIB RIV-2301</strain>
    </source>
</reference>
<proteinExistence type="predicted"/>